<dbReference type="Proteomes" id="UP000199229">
    <property type="component" value="Unassembled WGS sequence"/>
</dbReference>
<evidence type="ECO:0000313" key="2">
    <source>
        <dbReference type="EMBL" id="SFG72456.1"/>
    </source>
</evidence>
<reference evidence="3" key="1">
    <citation type="submission" date="2016-10" db="EMBL/GenBank/DDBJ databases">
        <authorList>
            <person name="Varghese N."/>
            <person name="Submissions S."/>
        </authorList>
    </citation>
    <scope>NUCLEOTIDE SEQUENCE [LARGE SCALE GENOMIC DNA]</scope>
    <source>
        <strain evidence="3">Gh-105</strain>
    </source>
</reference>
<accession>A0A1I2UC85</accession>
<keyword evidence="3" id="KW-1185">Reference proteome</keyword>
<proteinExistence type="predicted"/>
<name>A0A1I2UC85_9HYPH</name>
<dbReference type="AlphaFoldDB" id="A0A1I2UC85"/>
<evidence type="ECO:0000256" key="1">
    <source>
        <dbReference type="SAM" id="MobiDB-lite"/>
    </source>
</evidence>
<sequence length="89" mass="9896">MTDPRDDPEMTGNKAMSDLLCLSFRGAMGKPGIQSRRQRKVLHHLCFWIPGSATRPRDDDEIETFDSSKSHQVRLGAAGSGRSRVIALQ</sequence>
<dbReference type="EMBL" id="FOPM01000009">
    <property type="protein sequence ID" value="SFG72456.1"/>
    <property type="molecule type" value="Genomic_DNA"/>
</dbReference>
<organism evidence="2 3">
    <name type="scientific">Methylobacterium gossipiicola</name>
    <dbReference type="NCBI Taxonomy" id="582675"/>
    <lineage>
        <taxon>Bacteria</taxon>
        <taxon>Pseudomonadati</taxon>
        <taxon>Pseudomonadota</taxon>
        <taxon>Alphaproteobacteria</taxon>
        <taxon>Hyphomicrobiales</taxon>
        <taxon>Methylobacteriaceae</taxon>
        <taxon>Methylobacterium</taxon>
    </lineage>
</organism>
<evidence type="ECO:0000313" key="3">
    <source>
        <dbReference type="Proteomes" id="UP000199229"/>
    </source>
</evidence>
<gene>
    <name evidence="2" type="ORF">SAMN05192565_10923</name>
</gene>
<feature type="region of interest" description="Disordered" evidence="1">
    <location>
        <begin position="54"/>
        <end position="89"/>
    </location>
</feature>
<protein>
    <submittedName>
        <fullName evidence="2">Uncharacterized protein</fullName>
    </submittedName>
</protein>